<evidence type="ECO:0000313" key="1">
    <source>
        <dbReference type="EMBL" id="MBX32207.1"/>
    </source>
</evidence>
<protein>
    <submittedName>
        <fullName evidence="1">Dynamin-related protein 3A-like</fullName>
    </submittedName>
</protein>
<reference evidence="1" key="1">
    <citation type="submission" date="2018-02" db="EMBL/GenBank/DDBJ databases">
        <title>Rhizophora mucronata_Transcriptome.</title>
        <authorList>
            <person name="Meera S.P."/>
            <person name="Sreeshan A."/>
            <person name="Augustine A."/>
        </authorList>
    </citation>
    <scope>NUCLEOTIDE SEQUENCE</scope>
    <source>
        <tissue evidence="1">Leaf</tissue>
    </source>
</reference>
<name>A0A2P2MPT1_RHIMU</name>
<dbReference type="AlphaFoldDB" id="A0A2P2MPT1"/>
<proteinExistence type="predicted"/>
<accession>A0A2P2MPT1</accession>
<sequence length="79" mass="8795">MILPNCIFNQALFSQILVQHIKAILPGLKSHISTALVSVAKEHASYGEITESKVCALCLSMWSLLLCETIFNNLVYICR</sequence>
<organism evidence="1">
    <name type="scientific">Rhizophora mucronata</name>
    <name type="common">Asiatic mangrove</name>
    <dbReference type="NCBI Taxonomy" id="61149"/>
    <lineage>
        <taxon>Eukaryota</taxon>
        <taxon>Viridiplantae</taxon>
        <taxon>Streptophyta</taxon>
        <taxon>Embryophyta</taxon>
        <taxon>Tracheophyta</taxon>
        <taxon>Spermatophyta</taxon>
        <taxon>Magnoliopsida</taxon>
        <taxon>eudicotyledons</taxon>
        <taxon>Gunneridae</taxon>
        <taxon>Pentapetalae</taxon>
        <taxon>rosids</taxon>
        <taxon>fabids</taxon>
        <taxon>Malpighiales</taxon>
        <taxon>Rhizophoraceae</taxon>
        <taxon>Rhizophora</taxon>
    </lineage>
</organism>
<dbReference type="EMBL" id="GGEC01051723">
    <property type="protein sequence ID" value="MBX32207.1"/>
    <property type="molecule type" value="Transcribed_RNA"/>
</dbReference>